<sequence>MHIHNITRSTGMSAPEVGMSAPEVATDLSFGVELKFLVPCLSPEEQGPRKSESPPVLRIGEKKTRPDLWAGVHFIVAETIRISAGQQAITRCQIDQRCQEERDYWETHWIVKKANSAEPAAEYSGYNDYTWVPVEVSSPKLGWTDTNSLPTVRKVIRALQERHHIVSNHSCEVHVHVGRRDGKQFSLTTLKRLGSICWLAEPYIRAVKDPKSPNFNHKYTWSSPLRERSRLAIRLEDPLQSKPKHSSSSPICLRPFLDISHSQELEDSKDFRALKEIWMSPSPKDLGMMLSGPERRYRRLGLNFNAYGDDPDGLQQTSKTFECRFLEGVLSNNMVSGWITIICTMVEVALDNQTPDRRFEVAVDRLLGEDRALPRDQGFEEFCRDLQIDESHYEPFITMIRRNGNGTDFGG</sequence>
<protein>
    <submittedName>
        <fullName evidence="1">Uu.00g008700.m01.CDS01</fullName>
    </submittedName>
</protein>
<name>A0AAI8VX92_9PEZI</name>
<dbReference type="Pfam" id="PF12224">
    <property type="entry name" value="Amidoligase_2"/>
    <property type="match status" value="1"/>
</dbReference>
<proteinExistence type="predicted"/>
<dbReference type="AlphaFoldDB" id="A0AAI8VX92"/>
<reference evidence="1" key="1">
    <citation type="submission" date="2023-10" db="EMBL/GenBank/DDBJ databases">
        <authorList>
            <person name="Hackl T."/>
        </authorList>
    </citation>
    <scope>NUCLEOTIDE SEQUENCE</scope>
</reference>
<dbReference type="Proteomes" id="UP001295740">
    <property type="component" value="Unassembled WGS sequence"/>
</dbReference>
<keyword evidence="2" id="KW-1185">Reference proteome</keyword>
<comment type="caution">
    <text evidence="1">The sequence shown here is derived from an EMBL/GenBank/DDBJ whole genome shotgun (WGS) entry which is preliminary data.</text>
</comment>
<evidence type="ECO:0000313" key="1">
    <source>
        <dbReference type="EMBL" id="CAJ2512751.1"/>
    </source>
</evidence>
<dbReference type="PANTHER" id="PTHR36847:SF1">
    <property type="entry name" value="AMIDOLIGASE ENZYME"/>
    <property type="match status" value="1"/>
</dbReference>
<gene>
    <name evidence="1" type="ORF">KHLLAP_LOCUS13219</name>
</gene>
<accession>A0AAI8VX92</accession>
<organism evidence="1 2">
    <name type="scientific">Anthostomella pinea</name>
    <dbReference type="NCBI Taxonomy" id="933095"/>
    <lineage>
        <taxon>Eukaryota</taxon>
        <taxon>Fungi</taxon>
        <taxon>Dikarya</taxon>
        <taxon>Ascomycota</taxon>
        <taxon>Pezizomycotina</taxon>
        <taxon>Sordariomycetes</taxon>
        <taxon>Xylariomycetidae</taxon>
        <taxon>Xylariales</taxon>
        <taxon>Xylariaceae</taxon>
        <taxon>Anthostomella</taxon>
    </lineage>
</organism>
<evidence type="ECO:0000313" key="2">
    <source>
        <dbReference type="Proteomes" id="UP001295740"/>
    </source>
</evidence>
<dbReference type="InterPro" id="IPR022025">
    <property type="entry name" value="Amidoligase_2"/>
</dbReference>
<dbReference type="PANTHER" id="PTHR36847">
    <property type="entry name" value="AMIDOLIGASE ENZYME"/>
    <property type="match status" value="1"/>
</dbReference>
<dbReference type="EMBL" id="CAUWAG010000020">
    <property type="protein sequence ID" value="CAJ2512751.1"/>
    <property type="molecule type" value="Genomic_DNA"/>
</dbReference>